<dbReference type="PROSITE" id="PS50035">
    <property type="entry name" value="PLD"/>
    <property type="match status" value="2"/>
</dbReference>
<dbReference type="Gene3D" id="3.30.870.10">
    <property type="entry name" value="Endonuclease Chain A"/>
    <property type="match status" value="2"/>
</dbReference>
<protein>
    <submittedName>
        <fullName evidence="4">Cardiolipin synthase</fullName>
    </submittedName>
    <submittedName>
        <fullName evidence="3">Cardiolipin synthetase</fullName>
    </submittedName>
</protein>
<gene>
    <name evidence="3" type="ORF">AA314_08890</name>
    <name evidence="4" type="ORF">ATI61_111220</name>
</gene>
<dbReference type="SMART" id="SM00155">
    <property type="entry name" value="PLDc"/>
    <property type="match status" value="2"/>
</dbReference>
<evidence type="ECO:0000313" key="6">
    <source>
        <dbReference type="Proteomes" id="UP000256345"/>
    </source>
</evidence>
<reference evidence="4 6" key="2">
    <citation type="submission" date="2018-08" db="EMBL/GenBank/DDBJ databases">
        <title>Genomic Encyclopedia of Archaeal and Bacterial Type Strains, Phase II (KMG-II): from individual species to whole genera.</title>
        <authorList>
            <person name="Goeker M."/>
        </authorList>
    </citation>
    <scope>NUCLEOTIDE SEQUENCE [LARGE SCALE GENOMIC DNA]</scope>
    <source>
        <strain evidence="4 6">DSM 2261</strain>
    </source>
</reference>
<proteinExistence type="predicted"/>
<evidence type="ECO:0000256" key="1">
    <source>
        <dbReference type="SAM" id="MobiDB-lite"/>
    </source>
</evidence>
<evidence type="ECO:0000259" key="2">
    <source>
        <dbReference type="PROSITE" id="PS50035"/>
    </source>
</evidence>
<evidence type="ECO:0000313" key="5">
    <source>
        <dbReference type="Proteomes" id="UP000035579"/>
    </source>
</evidence>
<dbReference type="SUPFAM" id="SSF56024">
    <property type="entry name" value="Phospholipase D/nuclease"/>
    <property type="match status" value="2"/>
</dbReference>
<sequence>MGSPARDTLTPALSRGKGEGPSTGGLSAETHGQWITLLDGGAEAYPRMLAAIASATRRVHLEVYAFEHAGVGTRFIEALLAAARRGVEVKVIVDGWGSIGESRALADRLRPAGIKVRVHNPLTAVLLLGRLWRNHRKILLVDDTVAFLGGINIGDHYAAAEGRPGWADLAVELRGSICAQLGARLNAGASALEAGPVRLLLSGFGGGWRLRARYLEALKQARHEVVLAHAYFLPDRGFVRALTRAAKRGVKVHLLLAGRSDVPFARAATMRLYRTLLRAGVHIHEWTETTLHAKAAVVDGQRLLVGSFNLDPLSLVNLETLVEVADEGVAGQATRWVLRHVSGAKPVALEDCARSGPQRWLLDVVGLAVARFAERVASFIGSRRMRRRG</sequence>
<keyword evidence="6" id="KW-1185">Reference proteome</keyword>
<dbReference type="PANTHER" id="PTHR21248:SF22">
    <property type="entry name" value="PHOSPHOLIPASE D"/>
    <property type="match status" value="1"/>
</dbReference>
<feature type="domain" description="PLD phosphodiesterase" evidence="2">
    <location>
        <begin position="130"/>
        <end position="157"/>
    </location>
</feature>
<dbReference type="AlphaFoldDB" id="A0AAC8QGX5"/>
<dbReference type="GO" id="GO:0030572">
    <property type="term" value="F:phosphatidyltransferase activity"/>
    <property type="evidence" value="ECO:0007669"/>
    <property type="project" value="UniProtKB-ARBA"/>
</dbReference>
<dbReference type="InterPro" id="IPR025202">
    <property type="entry name" value="PLD-like_dom"/>
</dbReference>
<dbReference type="Pfam" id="PF13091">
    <property type="entry name" value="PLDc_2"/>
    <property type="match status" value="2"/>
</dbReference>
<dbReference type="PANTHER" id="PTHR21248">
    <property type="entry name" value="CARDIOLIPIN SYNTHASE"/>
    <property type="match status" value="1"/>
</dbReference>
<dbReference type="EMBL" id="QUMU01000011">
    <property type="protein sequence ID" value="REG26670.1"/>
    <property type="molecule type" value="Genomic_DNA"/>
</dbReference>
<dbReference type="CDD" id="cd09110">
    <property type="entry name" value="PLDc_CLS_1"/>
    <property type="match status" value="1"/>
</dbReference>
<feature type="region of interest" description="Disordered" evidence="1">
    <location>
        <begin position="1"/>
        <end position="28"/>
    </location>
</feature>
<dbReference type="InterPro" id="IPR001736">
    <property type="entry name" value="PLipase_D/transphosphatidylase"/>
</dbReference>
<dbReference type="Proteomes" id="UP000035579">
    <property type="component" value="Chromosome"/>
</dbReference>
<feature type="domain" description="PLD phosphodiesterase" evidence="2">
    <location>
        <begin position="287"/>
        <end position="314"/>
    </location>
</feature>
<dbReference type="KEGG" id="age:AA314_08890"/>
<organism evidence="3 5">
    <name type="scientific">Archangium gephyra</name>
    <dbReference type="NCBI Taxonomy" id="48"/>
    <lineage>
        <taxon>Bacteria</taxon>
        <taxon>Pseudomonadati</taxon>
        <taxon>Myxococcota</taxon>
        <taxon>Myxococcia</taxon>
        <taxon>Myxococcales</taxon>
        <taxon>Cystobacterineae</taxon>
        <taxon>Archangiaceae</taxon>
        <taxon>Archangium</taxon>
    </lineage>
</organism>
<evidence type="ECO:0000313" key="4">
    <source>
        <dbReference type="EMBL" id="REG26670.1"/>
    </source>
</evidence>
<evidence type="ECO:0000313" key="3">
    <source>
        <dbReference type="EMBL" id="AKJ07264.1"/>
    </source>
</evidence>
<dbReference type="RefSeq" id="WP_082175657.1">
    <property type="nucleotide sequence ID" value="NZ_CP011509.1"/>
</dbReference>
<reference evidence="3 5" key="1">
    <citation type="submission" date="2015-05" db="EMBL/GenBank/DDBJ databases">
        <title>Genome assembly of Archangium gephyra DSM 2261.</title>
        <authorList>
            <person name="Sharma G."/>
            <person name="Subramanian S."/>
        </authorList>
    </citation>
    <scope>NUCLEOTIDE SEQUENCE [LARGE SCALE GENOMIC DNA]</scope>
    <source>
        <strain evidence="3 5">DSM 2261</strain>
    </source>
</reference>
<dbReference type="CDD" id="cd09159">
    <property type="entry name" value="PLDc_ybhO_like_2"/>
    <property type="match status" value="1"/>
</dbReference>
<dbReference type="EMBL" id="CP011509">
    <property type="protein sequence ID" value="AKJ07264.1"/>
    <property type="molecule type" value="Genomic_DNA"/>
</dbReference>
<dbReference type="Proteomes" id="UP000256345">
    <property type="component" value="Unassembled WGS sequence"/>
</dbReference>
<accession>A0AAC8QGX5</accession>
<dbReference type="GO" id="GO:0032049">
    <property type="term" value="P:cardiolipin biosynthetic process"/>
    <property type="evidence" value="ECO:0007669"/>
    <property type="project" value="UniProtKB-ARBA"/>
</dbReference>
<name>A0AAC8QGX5_9BACT</name>